<name>D3AWU1_HETP5</name>
<reference evidence="1 2" key="1">
    <citation type="journal article" date="2011" name="Genome Res.">
        <title>Phylogeny-wide analysis of social amoeba genomes highlights ancient origins for complex intercellular communication.</title>
        <authorList>
            <person name="Heidel A.J."/>
            <person name="Lawal H.M."/>
            <person name="Felder M."/>
            <person name="Schilde C."/>
            <person name="Helps N.R."/>
            <person name="Tunggal B."/>
            <person name="Rivero F."/>
            <person name="John U."/>
            <person name="Schleicher M."/>
            <person name="Eichinger L."/>
            <person name="Platzer M."/>
            <person name="Noegel A.A."/>
            <person name="Schaap P."/>
            <person name="Gloeckner G."/>
        </authorList>
    </citation>
    <scope>NUCLEOTIDE SEQUENCE [LARGE SCALE GENOMIC DNA]</scope>
    <source>
        <strain evidence="2">ATCC 26659 / Pp 5 / PN500</strain>
    </source>
</reference>
<keyword evidence="2" id="KW-1185">Reference proteome</keyword>
<dbReference type="RefSeq" id="XP_020438868.1">
    <property type="nucleotide sequence ID" value="XM_020571594.1"/>
</dbReference>
<proteinExistence type="predicted"/>
<organism evidence="1 2">
    <name type="scientific">Heterostelium pallidum (strain ATCC 26659 / Pp 5 / PN500)</name>
    <name type="common">Cellular slime mold</name>
    <name type="synonym">Polysphondylium pallidum</name>
    <dbReference type="NCBI Taxonomy" id="670386"/>
    <lineage>
        <taxon>Eukaryota</taxon>
        <taxon>Amoebozoa</taxon>
        <taxon>Evosea</taxon>
        <taxon>Eumycetozoa</taxon>
        <taxon>Dictyostelia</taxon>
        <taxon>Acytosteliales</taxon>
        <taxon>Acytosteliaceae</taxon>
        <taxon>Heterostelium</taxon>
    </lineage>
</organism>
<gene>
    <name evidence="1" type="ORF">PPL_00569</name>
</gene>
<comment type="caution">
    <text evidence="1">The sequence shown here is derived from an EMBL/GenBank/DDBJ whole genome shotgun (WGS) entry which is preliminary data.</text>
</comment>
<accession>D3AWU1</accession>
<dbReference type="AlphaFoldDB" id="D3AWU1"/>
<sequence>MTERNFPSQTKFRNIVCFPAHGTQYQPFSISGVSTYYSLLILPPIDVYTFNVDSHFVGNPNVLNVLIPLQRAQINTESITNVDARISFDPNTHKYTLQIHFRNTIQE</sequence>
<protein>
    <submittedName>
        <fullName evidence="1">Uncharacterized protein</fullName>
    </submittedName>
</protein>
<evidence type="ECO:0000313" key="1">
    <source>
        <dbReference type="EMBL" id="EFA86764.1"/>
    </source>
</evidence>
<dbReference type="Proteomes" id="UP000001396">
    <property type="component" value="Unassembled WGS sequence"/>
</dbReference>
<dbReference type="EMBL" id="ADBJ01000002">
    <property type="protein sequence ID" value="EFA86764.1"/>
    <property type="molecule type" value="Genomic_DNA"/>
</dbReference>
<dbReference type="InParanoid" id="D3AWU1"/>
<dbReference type="GeneID" id="31356102"/>
<evidence type="ECO:0000313" key="2">
    <source>
        <dbReference type="Proteomes" id="UP000001396"/>
    </source>
</evidence>